<dbReference type="Gene3D" id="2.60.40.10">
    <property type="entry name" value="Immunoglobulins"/>
    <property type="match status" value="1"/>
</dbReference>
<dbReference type="GO" id="GO:0005911">
    <property type="term" value="C:cell-cell junction"/>
    <property type="evidence" value="ECO:0007669"/>
    <property type="project" value="TreeGrafter"/>
</dbReference>
<keyword evidence="5" id="KW-0393">Immunoglobulin domain</keyword>
<evidence type="ECO:0000256" key="4">
    <source>
        <dbReference type="ARBA" id="ARBA00023180"/>
    </source>
</evidence>
<feature type="region of interest" description="Disordered" evidence="6">
    <location>
        <begin position="1"/>
        <end position="25"/>
    </location>
</feature>
<evidence type="ECO:0000259" key="7">
    <source>
        <dbReference type="PROSITE" id="PS50835"/>
    </source>
</evidence>
<keyword evidence="2" id="KW-0472">Membrane</keyword>
<dbReference type="AlphaFoldDB" id="A0A1B6L9M1"/>
<dbReference type="GO" id="GO:0005886">
    <property type="term" value="C:plasma membrane"/>
    <property type="evidence" value="ECO:0007669"/>
    <property type="project" value="TreeGrafter"/>
</dbReference>
<evidence type="ECO:0000256" key="2">
    <source>
        <dbReference type="ARBA" id="ARBA00023136"/>
    </source>
</evidence>
<organism evidence="8">
    <name type="scientific">Graphocephala atropunctata</name>
    <dbReference type="NCBI Taxonomy" id="36148"/>
    <lineage>
        <taxon>Eukaryota</taxon>
        <taxon>Metazoa</taxon>
        <taxon>Ecdysozoa</taxon>
        <taxon>Arthropoda</taxon>
        <taxon>Hexapoda</taxon>
        <taxon>Insecta</taxon>
        <taxon>Pterygota</taxon>
        <taxon>Neoptera</taxon>
        <taxon>Paraneoptera</taxon>
        <taxon>Hemiptera</taxon>
        <taxon>Auchenorrhyncha</taxon>
        <taxon>Membracoidea</taxon>
        <taxon>Cicadellidae</taxon>
        <taxon>Cicadellinae</taxon>
        <taxon>Cicadellini</taxon>
        <taxon>Graphocephala</taxon>
    </lineage>
</organism>
<dbReference type="InterPro" id="IPR013783">
    <property type="entry name" value="Ig-like_fold"/>
</dbReference>
<evidence type="ECO:0000256" key="3">
    <source>
        <dbReference type="ARBA" id="ARBA00023157"/>
    </source>
</evidence>
<evidence type="ECO:0000256" key="5">
    <source>
        <dbReference type="ARBA" id="ARBA00023319"/>
    </source>
</evidence>
<dbReference type="EMBL" id="GEBQ01019579">
    <property type="protein sequence ID" value="JAT20398.1"/>
    <property type="molecule type" value="Transcribed_RNA"/>
</dbReference>
<sequence>DTHSTVSSVFSLTGTNRLPGSRRRPSPSLQWVLVPGVGQADTLPGLQLNNDSTDQGPGARSEARIARILRAHHNATVACLVNHATLPNPLNASLLLDVQYTPSFSISRLPDFGFPLREGIPVSLKCEVDSNPPASPVW</sequence>
<proteinExistence type="predicted"/>
<protein>
    <recommendedName>
        <fullName evidence="7">Ig-like domain-containing protein</fullName>
    </recommendedName>
</protein>
<evidence type="ECO:0000313" key="8">
    <source>
        <dbReference type="EMBL" id="JAT20398.1"/>
    </source>
</evidence>
<feature type="domain" description="Ig-like" evidence="7">
    <location>
        <begin position="102"/>
        <end position="138"/>
    </location>
</feature>
<dbReference type="GO" id="GO:0098609">
    <property type="term" value="P:cell-cell adhesion"/>
    <property type="evidence" value="ECO:0007669"/>
    <property type="project" value="TreeGrafter"/>
</dbReference>
<name>A0A1B6L9M1_9HEMI</name>
<keyword evidence="3" id="KW-1015">Disulfide bond</keyword>
<feature type="non-terminal residue" evidence="8">
    <location>
        <position position="138"/>
    </location>
</feature>
<dbReference type="InterPro" id="IPR007110">
    <property type="entry name" value="Ig-like_dom"/>
</dbReference>
<feature type="compositionally biased region" description="Polar residues" evidence="6">
    <location>
        <begin position="1"/>
        <end position="18"/>
    </location>
</feature>
<evidence type="ECO:0000256" key="6">
    <source>
        <dbReference type="SAM" id="MobiDB-lite"/>
    </source>
</evidence>
<reference evidence="8" key="1">
    <citation type="submission" date="2015-11" db="EMBL/GenBank/DDBJ databases">
        <title>De novo transcriptome assembly of four potential Pierce s Disease insect vectors from Arizona vineyards.</title>
        <authorList>
            <person name="Tassone E.E."/>
        </authorList>
    </citation>
    <scope>NUCLEOTIDE SEQUENCE</scope>
</reference>
<feature type="non-terminal residue" evidence="8">
    <location>
        <position position="1"/>
    </location>
</feature>
<dbReference type="PROSITE" id="PS50835">
    <property type="entry name" value="IG_LIKE"/>
    <property type="match status" value="1"/>
</dbReference>
<dbReference type="InterPro" id="IPR051275">
    <property type="entry name" value="Cell_adhesion_signaling"/>
</dbReference>
<keyword evidence="4" id="KW-0325">Glycoprotein</keyword>
<dbReference type="GO" id="GO:0050839">
    <property type="term" value="F:cell adhesion molecule binding"/>
    <property type="evidence" value="ECO:0007669"/>
    <property type="project" value="TreeGrafter"/>
</dbReference>
<gene>
    <name evidence="8" type="ORF">g.758</name>
</gene>
<dbReference type="PANTHER" id="PTHR11640">
    <property type="entry name" value="NEPHRIN"/>
    <property type="match status" value="1"/>
</dbReference>
<comment type="subcellular location">
    <subcellularLocation>
        <location evidence="1">Membrane</location>
        <topology evidence="1">Single-pass type I membrane protein</topology>
    </subcellularLocation>
</comment>
<evidence type="ECO:0000256" key="1">
    <source>
        <dbReference type="ARBA" id="ARBA00004479"/>
    </source>
</evidence>
<dbReference type="PANTHER" id="PTHR11640:SF155">
    <property type="entry name" value="IG-LIKE DOMAIN-CONTAINING PROTEIN"/>
    <property type="match status" value="1"/>
</dbReference>
<accession>A0A1B6L9M1</accession>